<sequence>MFTVKVYGLTQFLNRTEVYLAQKNIKRAVANVEVLQVTEEQVTVRFVSEVYPFPTEPVLFEVDDLFYSDTRSDAKATELLATAIGKVLDDLLKSNLSVAIPSPKEVEGRVRFIGAAPGDATYPPREKERKLRPRDVQHV</sequence>
<accession>A0A2H0REA3</accession>
<evidence type="ECO:0000256" key="1">
    <source>
        <dbReference type="SAM" id="MobiDB-lite"/>
    </source>
</evidence>
<feature type="region of interest" description="Disordered" evidence="1">
    <location>
        <begin position="117"/>
        <end position="139"/>
    </location>
</feature>
<organism evidence="2 3">
    <name type="scientific">Candidatus Vogelbacteria bacterium CG10_big_fil_rev_8_21_14_0_10_51_16</name>
    <dbReference type="NCBI Taxonomy" id="1975045"/>
    <lineage>
        <taxon>Bacteria</taxon>
        <taxon>Candidatus Vogeliibacteriota</taxon>
    </lineage>
</organism>
<dbReference type="AlphaFoldDB" id="A0A2H0REA3"/>
<feature type="compositionally biased region" description="Basic and acidic residues" evidence="1">
    <location>
        <begin position="124"/>
        <end position="139"/>
    </location>
</feature>
<proteinExistence type="predicted"/>
<comment type="caution">
    <text evidence="2">The sequence shown here is derived from an EMBL/GenBank/DDBJ whole genome shotgun (WGS) entry which is preliminary data.</text>
</comment>
<dbReference type="Proteomes" id="UP000228767">
    <property type="component" value="Unassembled WGS sequence"/>
</dbReference>
<protein>
    <submittedName>
        <fullName evidence="2">Uncharacterized protein</fullName>
    </submittedName>
</protein>
<reference evidence="2 3" key="1">
    <citation type="submission" date="2017-09" db="EMBL/GenBank/DDBJ databases">
        <title>Depth-based differentiation of microbial function through sediment-hosted aquifers and enrichment of novel symbionts in the deep terrestrial subsurface.</title>
        <authorList>
            <person name="Probst A.J."/>
            <person name="Ladd B."/>
            <person name="Jarett J.K."/>
            <person name="Geller-Mcgrath D.E."/>
            <person name="Sieber C.M."/>
            <person name="Emerson J.B."/>
            <person name="Anantharaman K."/>
            <person name="Thomas B.C."/>
            <person name="Malmstrom R."/>
            <person name="Stieglmeier M."/>
            <person name="Klingl A."/>
            <person name="Woyke T."/>
            <person name="Ryan C.M."/>
            <person name="Banfield J.F."/>
        </authorList>
    </citation>
    <scope>NUCLEOTIDE SEQUENCE [LARGE SCALE GENOMIC DNA]</scope>
    <source>
        <strain evidence="2">CG10_big_fil_rev_8_21_14_0_10_51_16</strain>
    </source>
</reference>
<name>A0A2H0REA3_9BACT</name>
<gene>
    <name evidence="2" type="ORF">COV10_02985</name>
</gene>
<evidence type="ECO:0000313" key="3">
    <source>
        <dbReference type="Proteomes" id="UP000228767"/>
    </source>
</evidence>
<evidence type="ECO:0000313" key="2">
    <source>
        <dbReference type="EMBL" id="PIR44823.1"/>
    </source>
</evidence>
<dbReference type="EMBL" id="PCYI01000019">
    <property type="protein sequence ID" value="PIR44823.1"/>
    <property type="molecule type" value="Genomic_DNA"/>
</dbReference>